<evidence type="ECO:0000313" key="2">
    <source>
        <dbReference type="Proteomes" id="UP001304461"/>
    </source>
</evidence>
<evidence type="ECO:0008006" key="3">
    <source>
        <dbReference type="Google" id="ProtNLM"/>
    </source>
</evidence>
<dbReference type="EMBL" id="JAYGHX010000013">
    <property type="protein sequence ID" value="MEA5392602.1"/>
    <property type="molecule type" value="Genomic_DNA"/>
</dbReference>
<dbReference type="Proteomes" id="UP001304461">
    <property type="component" value="Unassembled WGS sequence"/>
</dbReference>
<accession>A0ABU5RXV3</accession>
<dbReference type="RefSeq" id="WP_323306544.1">
    <property type="nucleotide sequence ID" value="NZ_JAYGHX010000013.1"/>
</dbReference>
<gene>
    <name evidence="1" type="ORF">VB738_15165</name>
</gene>
<evidence type="ECO:0000313" key="1">
    <source>
        <dbReference type="EMBL" id="MEA5392602.1"/>
    </source>
</evidence>
<comment type="caution">
    <text evidence="1">The sequence shown here is derived from an EMBL/GenBank/DDBJ whole genome shotgun (WGS) entry which is preliminary data.</text>
</comment>
<protein>
    <recommendedName>
        <fullName evidence="3">Glycine zipper 2TM domain-containing protein</fullName>
    </recommendedName>
</protein>
<proteinExistence type="predicted"/>
<keyword evidence="2" id="KW-1185">Reference proteome</keyword>
<name>A0ABU5RXV3_9CYAN</name>
<sequence>MNTFLRQGSRRLAGLLGTTGVLALVATPLGAWAGPWGPSGAPRQVNSRRVPYPVPTLPSPSSYGDGYGGGYRADYDVDRYRANVPVSPDYIQAQTAQRCNVGRLVGGIIGGGLGYAASRQDGRTWAVPLGALLGQQMGCSIGSQRAPLPW</sequence>
<reference evidence="1 2" key="1">
    <citation type="submission" date="2023-12" db="EMBL/GenBank/DDBJ databases">
        <title>Baltic Sea Cyanobacteria.</title>
        <authorList>
            <person name="Delbaje E."/>
            <person name="Fewer D.P."/>
            <person name="Shishido T.K."/>
        </authorList>
    </citation>
    <scope>NUCLEOTIDE SEQUENCE [LARGE SCALE GENOMIC DNA]</scope>
    <source>
        <strain evidence="1 2">UHCC 0139</strain>
    </source>
</reference>
<organism evidence="1 2">
    <name type="scientific">Cyanobium gracile UHCC 0139</name>
    <dbReference type="NCBI Taxonomy" id="3110308"/>
    <lineage>
        <taxon>Bacteria</taxon>
        <taxon>Bacillati</taxon>
        <taxon>Cyanobacteriota</taxon>
        <taxon>Cyanophyceae</taxon>
        <taxon>Synechococcales</taxon>
        <taxon>Prochlorococcaceae</taxon>
        <taxon>Cyanobium</taxon>
    </lineage>
</organism>